<evidence type="ECO:0000313" key="2">
    <source>
        <dbReference type="EMBL" id="UXH76566.1"/>
    </source>
</evidence>
<dbReference type="CDD" id="cd03024">
    <property type="entry name" value="DsbA_FrnE"/>
    <property type="match status" value="1"/>
</dbReference>
<dbReference type="Pfam" id="PF01323">
    <property type="entry name" value="DSBA"/>
    <property type="match status" value="1"/>
</dbReference>
<sequence length="235" mass="26202">MNDTTAHLPSHADADAIRIDFVSDVACPWCAVGLKSLETALARLPDLKVDLHFQPFELNPQMPAEGEDIEEHLTRKYGSTTEQRTQIRDHLRQRGAAVGFTFTEGARSRIWNTFDAHRLLHWAGLQSPAAQHDLKLALLTAYHTDGRNPGDREVLLKTVTALGLDSAEAARVLDSDRYAEEVRQAEAFWQQQGISSVPSVIINERYLVQGGQPPEAFEQALRRVAAEQSKARQAE</sequence>
<dbReference type="InterPro" id="IPR001853">
    <property type="entry name" value="DSBA-like_thioredoxin_dom"/>
</dbReference>
<dbReference type="InterPro" id="IPR036249">
    <property type="entry name" value="Thioredoxin-like_sf"/>
</dbReference>
<dbReference type="PANTHER" id="PTHR13887">
    <property type="entry name" value="GLUTATHIONE S-TRANSFERASE KAPPA"/>
    <property type="match status" value="1"/>
</dbReference>
<accession>A0ABY6AXI3</accession>
<evidence type="ECO:0000313" key="3">
    <source>
        <dbReference type="Proteomes" id="UP001064933"/>
    </source>
</evidence>
<protein>
    <submittedName>
        <fullName evidence="2">DsbA family oxidoreductase</fullName>
    </submittedName>
</protein>
<gene>
    <name evidence="2" type="ORF">N4261_16115</name>
</gene>
<evidence type="ECO:0000259" key="1">
    <source>
        <dbReference type="Pfam" id="PF01323"/>
    </source>
</evidence>
<reference evidence="2" key="1">
    <citation type="submission" date="2022-10" db="EMBL/GenBank/DDBJ databases">
        <title>Characterization and whole genome sequencing of a new Roseateles species, isolated from fresh water.</title>
        <authorList>
            <person name="Guliayeva D.Y."/>
            <person name="Akhremchuk A.E."/>
            <person name="Sikolenko M.A."/>
            <person name="Valentovich L.N."/>
            <person name="Sidarenka A.V."/>
        </authorList>
    </citation>
    <scope>NUCLEOTIDE SEQUENCE</scope>
    <source>
        <strain evidence="2">BIM B-1768</strain>
    </source>
</reference>
<proteinExistence type="predicted"/>
<dbReference type="Gene3D" id="3.40.30.10">
    <property type="entry name" value="Glutaredoxin"/>
    <property type="match status" value="1"/>
</dbReference>
<organism evidence="2 3">
    <name type="scientific">Roseateles amylovorans</name>
    <dbReference type="NCBI Taxonomy" id="2978473"/>
    <lineage>
        <taxon>Bacteria</taxon>
        <taxon>Pseudomonadati</taxon>
        <taxon>Pseudomonadota</taxon>
        <taxon>Betaproteobacteria</taxon>
        <taxon>Burkholderiales</taxon>
        <taxon>Sphaerotilaceae</taxon>
        <taxon>Roseateles</taxon>
    </lineage>
</organism>
<dbReference type="Proteomes" id="UP001064933">
    <property type="component" value="Chromosome"/>
</dbReference>
<name>A0ABY6AXI3_9BURK</name>
<dbReference type="SUPFAM" id="SSF52833">
    <property type="entry name" value="Thioredoxin-like"/>
    <property type="match status" value="1"/>
</dbReference>
<feature type="domain" description="DSBA-like thioredoxin" evidence="1">
    <location>
        <begin position="19"/>
        <end position="221"/>
    </location>
</feature>
<keyword evidence="3" id="KW-1185">Reference proteome</keyword>
<dbReference type="EMBL" id="CP104562">
    <property type="protein sequence ID" value="UXH76566.1"/>
    <property type="molecule type" value="Genomic_DNA"/>
</dbReference>
<dbReference type="PANTHER" id="PTHR13887:SF41">
    <property type="entry name" value="THIOREDOXIN SUPERFAMILY PROTEIN"/>
    <property type="match status" value="1"/>
</dbReference>
<dbReference type="RefSeq" id="WP_261756298.1">
    <property type="nucleotide sequence ID" value="NZ_CP104562.2"/>
</dbReference>